<evidence type="ECO:0000313" key="3">
    <source>
        <dbReference type="EMBL" id="SOE65376.1"/>
    </source>
</evidence>
<dbReference type="InterPro" id="IPR023210">
    <property type="entry name" value="NADP_OxRdtase_dom"/>
</dbReference>
<dbReference type="EMBL" id="OCST01000003">
    <property type="protein sequence ID" value="SOE65376.1"/>
    <property type="molecule type" value="Genomic_DNA"/>
</dbReference>
<keyword evidence="1" id="KW-0560">Oxidoreductase</keyword>
<dbReference type="GO" id="GO:0005829">
    <property type="term" value="C:cytosol"/>
    <property type="evidence" value="ECO:0007669"/>
    <property type="project" value="TreeGrafter"/>
</dbReference>
<feature type="domain" description="NADP-dependent oxidoreductase" evidence="2">
    <location>
        <begin position="19"/>
        <end position="312"/>
    </location>
</feature>
<gene>
    <name evidence="3" type="ORF">SAMN06296378_1548</name>
</gene>
<dbReference type="Pfam" id="PF00248">
    <property type="entry name" value="Aldo_ket_red"/>
    <property type="match status" value="1"/>
</dbReference>
<reference evidence="3 4" key="1">
    <citation type="submission" date="2017-09" db="EMBL/GenBank/DDBJ databases">
        <authorList>
            <person name="Ehlers B."/>
            <person name="Leendertz F.H."/>
        </authorList>
    </citation>
    <scope>NUCLEOTIDE SEQUENCE [LARGE SCALE GENOMIC DNA]</scope>
    <source>
        <strain evidence="3 4">CGMCC 1.05381</strain>
    </source>
</reference>
<keyword evidence="4" id="KW-1185">Reference proteome</keyword>
<dbReference type="PANTHER" id="PTHR43364:SF4">
    <property type="entry name" value="NAD(P)-LINKED OXIDOREDUCTASE SUPERFAMILY PROTEIN"/>
    <property type="match status" value="1"/>
</dbReference>
<organism evidence="3 4">
    <name type="scientific">Salinibacterium xinjiangense</name>
    <dbReference type="NCBI Taxonomy" id="386302"/>
    <lineage>
        <taxon>Bacteria</taxon>
        <taxon>Bacillati</taxon>
        <taxon>Actinomycetota</taxon>
        <taxon>Actinomycetes</taxon>
        <taxon>Micrococcales</taxon>
        <taxon>Microbacteriaceae</taxon>
        <taxon>Salinibacterium</taxon>
    </lineage>
</organism>
<dbReference type="Proteomes" id="UP000219440">
    <property type="component" value="Unassembled WGS sequence"/>
</dbReference>
<sequence length="314" mass="33857">MVDIEFRPLGLGGPQVSTIGLGCNNFGRIGTATEDQKGTNALISEAITLGVTLFDTADMYGGAPGVSESLMGVALHGHRDSVFLGTKFGHDGVDMGIAPGAPKGSRAYIREALEGSLRRLQTDRVDLYQMHTPDPQTPIEETIAALDELVDEGRVIHYGHSNFSADQIDAAAAAGRFVSSQNEYSLLARNIEADVLPAINRNHLGLLPYFPLQNGLLTGKFTRTEHPVDSRIMRQRPHIAENAPWDVLEAYEAFCDARGITMLEATFGWLLAQPGLSSVIAGTTKPEQLRQNAAASTAWKPSSEEIARVSAIFD</sequence>
<accession>A0A2C8ZKS1</accession>
<dbReference type="InterPro" id="IPR050523">
    <property type="entry name" value="AKR_Detox_Biosynth"/>
</dbReference>
<evidence type="ECO:0000259" key="2">
    <source>
        <dbReference type="Pfam" id="PF00248"/>
    </source>
</evidence>
<dbReference type="AlphaFoldDB" id="A0A2C8ZKS1"/>
<evidence type="ECO:0000256" key="1">
    <source>
        <dbReference type="ARBA" id="ARBA00023002"/>
    </source>
</evidence>
<dbReference type="SUPFAM" id="SSF51430">
    <property type="entry name" value="NAD(P)-linked oxidoreductase"/>
    <property type="match status" value="1"/>
</dbReference>
<dbReference type="InterPro" id="IPR036812">
    <property type="entry name" value="NAD(P)_OxRdtase_dom_sf"/>
</dbReference>
<name>A0A2C8ZKS1_9MICO</name>
<dbReference type="PROSITE" id="PS51257">
    <property type="entry name" value="PROKAR_LIPOPROTEIN"/>
    <property type="match status" value="1"/>
</dbReference>
<dbReference type="PANTHER" id="PTHR43364">
    <property type="entry name" value="NADH-SPECIFIC METHYLGLYOXAL REDUCTASE-RELATED"/>
    <property type="match status" value="1"/>
</dbReference>
<dbReference type="Gene3D" id="3.20.20.100">
    <property type="entry name" value="NADP-dependent oxidoreductase domain"/>
    <property type="match status" value="1"/>
</dbReference>
<evidence type="ECO:0000313" key="4">
    <source>
        <dbReference type="Proteomes" id="UP000219440"/>
    </source>
</evidence>
<dbReference type="OrthoDB" id="9768793at2"/>
<dbReference type="GO" id="GO:0016491">
    <property type="term" value="F:oxidoreductase activity"/>
    <property type="evidence" value="ECO:0007669"/>
    <property type="project" value="UniProtKB-KW"/>
</dbReference>
<protein>
    <submittedName>
        <fullName evidence="3">Predicted oxidoreductase</fullName>
    </submittedName>
</protein>
<proteinExistence type="predicted"/>
<dbReference type="RefSeq" id="WP_097060654.1">
    <property type="nucleotide sequence ID" value="NZ_BMLC01000001.1"/>
</dbReference>